<organism evidence="2 3">
    <name type="scientific">Flavobacterium beibuense</name>
    <dbReference type="NCBI Taxonomy" id="657326"/>
    <lineage>
        <taxon>Bacteria</taxon>
        <taxon>Pseudomonadati</taxon>
        <taxon>Bacteroidota</taxon>
        <taxon>Flavobacteriia</taxon>
        <taxon>Flavobacteriales</taxon>
        <taxon>Flavobacteriaceae</taxon>
        <taxon>Flavobacterium</taxon>
    </lineage>
</organism>
<dbReference type="Proteomes" id="UP000289775">
    <property type="component" value="Unassembled WGS sequence"/>
</dbReference>
<gene>
    <name evidence="2" type="ORF">NU09_1803</name>
</gene>
<dbReference type="InterPro" id="IPR025359">
    <property type="entry name" value="SduA_C"/>
</dbReference>
<feature type="domain" description="Shedu protein SduA C-terminal" evidence="1">
    <location>
        <begin position="213"/>
        <end position="390"/>
    </location>
</feature>
<evidence type="ECO:0000259" key="1">
    <source>
        <dbReference type="Pfam" id="PF14082"/>
    </source>
</evidence>
<name>A0A444WA27_9FLAO</name>
<dbReference type="Pfam" id="PF14082">
    <property type="entry name" value="SduA_C"/>
    <property type="match status" value="1"/>
</dbReference>
<dbReference type="OrthoDB" id="784881at2"/>
<sequence>MINNDNNEYDYYKGKQPNKIYISKRIISKALDNIDGETIEKLIPIRYASKVIDSEQTYQFVKEKGEIKIRVTSEGRQEITAKFLEENRGIYILQIQKFTTETGSPHKTYFSFRGEEIKILFNFIKNIKELEIEDESGFKINDEELKSIILNKHQAYNIYKDNIELFNEILQENVTQQDVLNLVYRKEQLSYFDKLMNDVNFFNDEKQKLNITSDEALWQFFFEKNTWIFGFGLQYIINIPLENKKLEQVVEGYDVINRGKRADAMMKSKGIISSLCFAEIKTHKTKLLTTNPYRPNVYPPSNELSGGISQIHKTIQSSLENLLNKINPTDETGNPTGEEIFIYRPKSFLLIGNLNEFTAEKGINKEKFSSFELYRRSINDIEIITFDELLERAKFILNINENRNLLT</sequence>
<dbReference type="AlphaFoldDB" id="A0A444WA27"/>
<dbReference type="EMBL" id="JUIW01000006">
    <property type="protein sequence ID" value="RYJ42704.1"/>
    <property type="molecule type" value="Genomic_DNA"/>
</dbReference>
<evidence type="ECO:0000313" key="2">
    <source>
        <dbReference type="EMBL" id="RYJ42704.1"/>
    </source>
</evidence>
<dbReference type="RefSeq" id="WP_129750941.1">
    <property type="nucleotide sequence ID" value="NZ_JUIW01000006.1"/>
</dbReference>
<protein>
    <submittedName>
        <fullName evidence="2">DUF4263 domain containing protein</fullName>
    </submittedName>
</protein>
<comment type="caution">
    <text evidence="2">The sequence shown here is derived from an EMBL/GenBank/DDBJ whole genome shotgun (WGS) entry which is preliminary data.</text>
</comment>
<evidence type="ECO:0000313" key="3">
    <source>
        <dbReference type="Proteomes" id="UP000289775"/>
    </source>
</evidence>
<keyword evidence="3" id="KW-1185">Reference proteome</keyword>
<reference evidence="2 3" key="1">
    <citation type="submission" date="2014-12" db="EMBL/GenBank/DDBJ databases">
        <title>Genome sequence of Flavobacterium beibuense RSKm HC5.</title>
        <authorList>
            <person name="Kim J.F."/>
            <person name="Song J.Y."/>
            <person name="Kwak M.-J."/>
            <person name="Lee S.-W."/>
        </authorList>
    </citation>
    <scope>NUCLEOTIDE SEQUENCE [LARGE SCALE GENOMIC DNA]</scope>
    <source>
        <strain evidence="2 3">RSKm HC5</strain>
    </source>
</reference>
<proteinExistence type="predicted"/>
<accession>A0A444WA27</accession>